<comment type="caution">
    <text evidence="1">The sequence shown here is derived from an EMBL/GenBank/DDBJ whole genome shotgun (WGS) entry which is preliminary data.</text>
</comment>
<accession>A0AAV7MCH7</accession>
<organism evidence="1 2">
    <name type="scientific">Pleurodeles waltl</name>
    <name type="common">Iberian ribbed newt</name>
    <dbReference type="NCBI Taxonomy" id="8319"/>
    <lineage>
        <taxon>Eukaryota</taxon>
        <taxon>Metazoa</taxon>
        <taxon>Chordata</taxon>
        <taxon>Craniata</taxon>
        <taxon>Vertebrata</taxon>
        <taxon>Euteleostomi</taxon>
        <taxon>Amphibia</taxon>
        <taxon>Batrachia</taxon>
        <taxon>Caudata</taxon>
        <taxon>Salamandroidea</taxon>
        <taxon>Salamandridae</taxon>
        <taxon>Pleurodelinae</taxon>
        <taxon>Pleurodeles</taxon>
    </lineage>
</organism>
<evidence type="ECO:0000313" key="1">
    <source>
        <dbReference type="EMBL" id="KAJ1101460.1"/>
    </source>
</evidence>
<evidence type="ECO:0000313" key="2">
    <source>
        <dbReference type="Proteomes" id="UP001066276"/>
    </source>
</evidence>
<dbReference type="Proteomes" id="UP001066276">
    <property type="component" value="Chromosome 10"/>
</dbReference>
<keyword evidence="2" id="KW-1185">Reference proteome</keyword>
<dbReference type="AlphaFoldDB" id="A0AAV7MCH7"/>
<dbReference type="EMBL" id="JANPWB010000014">
    <property type="protein sequence ID" value="KAJ1101460.1"/>
    <property type="molecule type" value="Genomic_DNA"/>
</dbReference>
<gene>
    <name evidence="1" type="ORF">NDU88_006528</name>
</gene>
<reference evidence="1" key="1">
    <citation type="journal article" date="2022" name="bioRxiv">
        <title>Sequencing and chromosome-scale assembly of the giantPleurodeles waltlgenome.</title>
        <authorList>
            <person name="Brown T."/>
            <person name="Elewa A."/>
            <person name="Iarovenko S."/>
            <person name="Subramanian E."/>
            <person name="Araus A.J."/>
            <person name="Petzold A."/>
            <person name="Susuki M."/>
            <person name="Suzuki K.-i.T."/>
            <person name="Hayashi T."/>
            <person name="Toyoda A."/>
            <person name="Oliveira C."/>
            <person name="Osipova E."/>
            <person name="Leigh N.D."/>
            <person name="Simon A."/>
            <person name="Yun M.H."/>
        </authorList>
    </citation>
    <scope>NUCLEOTIDE SEQUENCE</scope>
    <source>
        <strain evidence="1">20211129_DDA</strain>
        <tissue evidence="1">Liver</tissue>
    </source>
</reference>
<name>A0AAV7MCH7_PLEWA</name>
<evidence type="ECO:0008006" key="3">
    <source>
        <dbReference type="Google" id="ProtNLM"/>
    </source>
</evidence>
<sequence length="155" mass="16473">MAAGDTCVSSVVVVVILQAWLRFKPPQKYAAKPAGPPPPLLCDPSRVVVPCGGDFFMAPLQGTASLQRLRALALQLRPSGLLWLPPRSLGQPRIAQIPAPGPGPRIARFAGPPAQQSRGNTGETLCGRCDYRLLRRSDSDADSAASASVRRTFTC</sequence>
<protein>
    <recommendedName>
        <fullName evidence="3">Secreted protein</fullName>
    </recommendedName>
</protein>
<proteinExistence type="predicted"/>